<evidence type="ECO:0000256" key="8">
    <source>
        <dbReference type="ARBA" id="ARBA00072838"/>
    </source>
</evidence>
<organism evidence="11">
    <name type="scientific">Phascolarctos cinereus</name>
    <name type="common">Koala</name>
    <dbReference type="NCBI Taxonomy" id="38626"/>
    <lineage>
        <taxon>Eukaryota</taxon>
        <taxon>Metazoa</taxon>
        <taxon>Chordata</taxon>
        <taxon>Craniata</taxon>
        <taxon>Vertebrata</taxon>
        <taxon>Euteleostomi</taxon>
        <taxon>Mammalia</taxon>
        <taxon>Metatheria</taxon>
        <taxon>Diprotodontia</taxon>
        <taxon>Phascolarctidae</taxon>
        <taxon>Phascolarctos</taxon>
    </lineage>
</organism>
<reference evidence="11" key="1">
    <citation type="journal article" date="2012" name="BMC Evol. Biol.">
        <title>The mammary gland-specific marsupial ELP and eutherian CTI share a common ancestral gene.</title>
        <authorList>
            <person name="Pharo E.A."/>
            <person name="De Leo A.A."/>
            <person name="Renfree M.B."/>
            <person name="Thomson P.C."/>
            <person name="Lefevre C.M."/>
            <person name="Nicholas K.R."/>
        </authorList>
    </citation>
    <scope>NUCLEOTIDE SEQUENCE</scope>
    <source>
        <tissue evidence="11">Skin</tissue>
    </source>
</reference>
<dbReference type="InterPro" id="IPR020901">
    <property type="entry name" value="Prtase_inh_Kunz-CS"/>
</dbReference>
<dbReference type="PROSITE" id="PS00280">
    <property type="entry name" value="BPTI_KUNITZ_1"/>
    <property type="match status" value="1"/>
</dbReference>
<evidence type="ECO:0000256" key="1">
    <source>
        <dbReference type="ARBA" id="ARBA00004613"/>
    </source>
</evidence>
<evidence type="ECO:0000256" key="2">
    <source>
        <dbReference type="ARBA" id="ARBA00022525"/>
    </source>
</evidence>
<accession>I6MS67</accession>
<reference evidence="13" key="2">
    <citation type="submission" date="2025-04" db="UniProtKB">
        <authorList>
            <consortium name="RefSeq"/>
        </authorList>
    </citation>
    <scope>IDENTIFICATION</scope>
    <source>
        <tissue evidence="13">Spleen</tissue>
    </source>
</reference>
<feature type="chain" id="PRO_5044734964" description="Early lactation protein" evidence="9">
    <location>
        <begin position="21"/>
        <end position="101"/>
    </location>
</feature>
<dbReference type="KEGG" id="pcw:110206578"/>
<dbReference type="SMART" id="SM00131">
    <property type="entry name" value="KU"/>
    <property type="match status" value="1"/>
</dbReference>
<dbReference type="AlphaFoldDB" id="I6MS67"/>
<proteinExistence type="predicted"/>
<evidence type="ECO:0000313" key="13">
    <source>
        <dbReference type="RefSeq" id="XP_020839741.1"/>
    </source>
</evidence>
<comment type="subcellular location">
    <subcellularLocation>
        <location evidence="1">Secreted</location>
    </subcellularLocation>
</comment>
<keyword evidence="6" id="KW-1015">Disulfide bond</keyword>
<dbReference type="PRINTS" id="PR00759">
    <property type="entry name" value="BASICPTASE"/>
</dbReference>
<evidence type="ECO:0000256" key="7">
    <source>
        <dbReference type="ARBA" id="ARBA00043262"/>
    </source>
</evidence>
<dbReference type="CDD" id="cd22632">
    <property type="entry name" value="Kunitz_ELP-like"/>
    <property type="match status" value="1"/>
</dbReference>
<sequence length="101" mass="11221">MKFTIVALCFALSLAGLTSSEKLSDHVNSLENPYQLVPSLCLLSPARGNCNSQTLRYFYNTTSRTCEAFIYSGCHGNGNNFDSLQCCLKTCRPNKNRNDNN</sequence>
<dbReference type="PANTHER" id="PTHR10083:SF380">
    <property type="entry name" value="COLOSTRUM TRYPSIN INHIBITOR"/>
    <property type="match status" value="1"/>
</dbReference>
<evidence type="ECO:0000256" key="5">
    <source>
        <dbReference type="ARBA" id="ARBA00022900"/>
    </source>
</evidence>
<keyword evidence="2" id="KW-0964">Secreted</keyword>
<dbReference type="Pfam" id="PF00014">
    <property type="entry name" value="Kunitz_BPTI"/>
    <property type="match status" value="1"/>
</dbReference>
<keyword evidence="5" id="KW-0722">Serine protease inhibitor</keyword>
<name>I6MS67_PHACI</name>
<dbReference type="GO" id="GO:0005615">
    <property type="term" value="C:extracellular space"/>
    <property type="evidence" value="ECO:0007669"/>
    <property type="project" value="TreeGrafter"/>
</dbReference>
<evidence type="ECO:0000256" key="9">
    <source>
        <dbReference type="SAM" id="SignalP"/>
    </source>
</evidence>
<keyword evidence="12" id="KW-1185">Reference proteome</keyword>
<evidence type="ECO:0000256" key="4">
    <source>
        <dbReference type="ARBA" id="ARBA00022743"/>
    </source>
</evidence>
<dbReference type="GO" id="GO:0004867">
    <property type="term" value="F:serine-type endopeptidase inhibitor activity"/>
    <property type="evidence" value="ECO:0007669"/>
    <property type="project" value="UniProtKB-KW"/>
</dbReference>
<feature type="domain" description="BPTI/Kunitz inhibitor" evidence="10">
    <location>
        <begin position="41"/>
        <end position="91"/>
    </location>
</feature>
<gene>
    <name evidence="11" type="primary">ELP</name>
    <name evidence="13" type="synonym">SPINT3</name>
</gene>
<dbReference type="FunFam" id="4.10.410.10:FF:000011">
    <property type="entry name" value="Tissue factor pathway inhibitor"/>
    <property type="match status" value="1"/>
</dbReference>
<evidence type="ECO:0000313" key="11">
    <source>
        <dbReference type="EMBL" id="AEN62465.1"/>
    </source>
</evidence>
<feature type="signal peptide" evidence="9">
    <location>
        <begin position="1"/>
        <end position="20"/>
    </location>
</feature>
<protein>
    <recommendedName>
        <fullName evidence="8">Early lactation protein</fullName>
    </recommendedName>
</protein>
<evidence type="ECO:0000259" key="10">
    <source>
        <dbReference type="PROSITE" id="PS50279"/>
    </source>
</evidence>
<dbReference type="RefSeq" id="XP_020839741.1">
    <property type="nucleotide sequence ID" value="XM_020984082.1"/>
</dbReference>
<dbReference type="EMBL" id="JN191337">
    <property type="protein sequence ID" value="AEN62465.1"/>
    <property type="molecule type" value="Genomic_DNA"/>
</dbReference>
<dbReference type="InterPro" id="IPR036880">
    <property type="entry name" value="Kunitz_BPTI_sf"/>
</dbReference>
<dbReference type="InterPro" id="IPR050098">
    <property type="entry name" value="TFPI/VKTCI-like"/>
</dbReference>
<evidence type="ECO:0000256" key="6">
    <source>
        <dbReference type="ARBA" id="ARBA00023157"/>
    </source>
</evidence>
<evidence type="ECO:0000313" key="12">
    <source>
        <dbReference type="Proteomes" id="UP000515140"/>
    </source>
</evidence>
<dbReference type="PROSITE" id="PS50279">
    <property type="entry name" value="BPTI_KUNITZ_2"/>
    <property type="match status" value="1"/>
</dbReference>
<dbReference type="SUPFAM" id="SSF57362">
    <property type="entry name" value="BPTI-like"/>
    <property type="match status" value="1"/>
</dbReference>
<keyword evidence="7" id="KW-0421">Lactation</keyword>
<keyword evidence="4" id="KW-0494">Milk protein</keyword>
<dbReference type="PANTHER" id="PTHR10083">
    <property type="entry name" value="KUNITZ-TYPE PROTEASE INHIBITOR-RELATED"/>
    <property type="match status" value="1"/>
</dbReference>
<dbReference type="Proteomes" id="UP000515140">
    <property type="component" value="Unplaced"/>
</dbReference>
<keyword evidence="9" id="KW-0732">Signal</keyword>
<dbReference type="Gene3D" id="4.10.410.10">
    <property type="entry name" value="Pancreatic trypsin inhibitor Kunitz domain"/>
    <property type="match status" value="1"/>
</dbReference>
<evidence type="ECO:0000256" key="3">
    <source>
        <dbReference type="ARBA" id="ARBA00022690"/>
    </source>
</evidence>
<dbReference type="OMA" id="TSSECEH"/>
<dbReference type="InterPro" id="IPR002223">
    <property type="entry name" value="Kunitz_BPTI"/>
</dbReference>
<dbReference type="GO" id="GO:0007595">
    <property type="term" value="P:lactation"/>
    <property type="evidence" value="ECO:0007669"/>
    <property type="project" value="UniProtKB-KW"/>
</dbReference>
<keyword evidence="3 13" id="KW-0646">Protease inhibitor</keyword>